<accession>A0A1Y2ADK3</accession>
<proteinExistence type="predicted"/>
<gene>
    <name evidence="2" type="ORF">LY90DRAFT_516855</name>
</gene>
<evidence type="ECO:0000313" key="2">
    <source>
        <dbReference type="EMBL" id="ORY20370.1"/>
    </source>
</evidence>
<dbReference type="AlphaFoldDB" id="A0A1Y2ADK3"/>
<feature type="chain" id="PRO_5013390769" evidence="1">
    <location>
        <begin position="22"/>
        <end position="871"/>
    </location>
</feature>
<keyword evidence="3" id="KW-1185">Reference proteome</keyword>
<feature type="signal peptide" evidence="1">
    <location>
        <begin position="1"/>
        <end position="21"/>
    </location>
</feature>
<evidence type="ECO:0000313" key="3">
    <source>
        <dbReference type="Proteomes" id="UP000193920"/>
    </source>
</evidence>
<dbReference type="Proteomes" id="UP000193920">
    <property type="component" value="Unassembled WGS sequence"/>
</dbReference>
<dbReference type="EMBL" id="MCOG01000292">
    <property type="protein sequence ID" value="ORY20370.1"/>
    <property type="molecule type" value="Genomic_DNA"/>
</dbReference>
<comment type="caution">
    <text evidence="2">The sequence shown here is derived from an EMBL/GenBank/DDBJ whole genome shotgun (WGS) entry which is preliminary data.</text>
</comment>
<evidence type="ECO:0000256" key="1">
    <source>
        <dbReference type="SAM" id="SignalP"/>
    </source>
</evidence>
<protein>
    <submittedName>
        <fullName evidence="2">Uncharacterized protein</fullName>
    </submittedName>
</protein>
<sequence>MIIQYFFSLWIIYNMITLGHSAKDKILNFFSPCSEETLRKGDDYCIDGVFLNVLSNSDVYCSLSFIDSIDIFIKGINYLSDNFISNTNKTFVVELDGSFSRIKDLDDFYFTKENLPSLAFFNCNFDQKICVQQNATLIDYKSNKVYIASDESEENKLLESPYSLSHQDENIIINEKCPTINLGFGKYVDILANIKYLKIPPCTNEDLEYGGDNYCFLGIFLFVLNGHSPYCYINFYDINHFLDKIINNYYSGAVFVVELDRSLSRVKDLEDYYFTKKNLPLAVVISCDFNQELCIQQEAILNDYKSNYVYVSNNEYKKNRFLDSSDYFRKTGYLVNYNYSVNFCLSDTLSIPFGSEGPYLMENNFEDYNDPFNPFDKNIYPLIRSAERIIYKEIPVAYSNIYYVDAESRLASPSYSFGTYFNKTFSCTLDGCTIYKDIPLNSYLNITFDYQNYYYWGYATTFKNDSFGHVIISKKIDDDIYAFTFDVNVNNNNYNTYGKLIEHEDFMKNLSSKDINHSMLFNCKNNICIETKGFIKYKDINKNRIKVNFCEYHTFCNVEVTSTECDKANIAYYNTHTSKFILCVNDEKIKNQYNSLEINEKELYLSLKNYDTMKYSLITSDSGGNIIAYSNEVGVINFKNDENIICEKNRNSETLLSSECIKQNNSTEGFFLENKTYQLVYCDDNECESNYSKNGYFTNTQKFIIKCFAGRCDYFTNNVINCTGHDLEMVSLSNENIAFCYNNTIHALTDKTHYFRVNDFNVKSTFPNKKQGSDTILIKVNKYSVTQYTTNVAGVCYNPLTYEFVNTDNCTYEKYYCSDICNSCTATIDTTKTYLQSNLIFKCSSGISEYTKLKNKLFLILVISIVLFMLF</sequence>
<name>A0A1Y2ADK3_9FUNG</name>
<keyword evidence="1" id="KW-0732">Signal</keyword>
<reference evidence="2 3" key="1">
    <citation type="submission" date="2016-08" db="EMBL/GenBank/DDBJ databases">
        <title>A Parts List for Fungal Cellulosomes Revealed by Comparative Genomics.</title>
        <authorList>
            <consortium name="DOE Joint Genome Institute"/>
            <person name="Haitjema C.H."/>
            <person name="Gilmore S.P."/>
            <person name="Henske J.K."/>
            <person name="Solomon K.V."/>
            <person name="De Groot R."/>
            <person name="Kuo A."/>
            <person name="Mondo S.J."/>
            <person name="Salamov A.A."/>
            <person name="Labutti K."/>
            <person name="Zhao Z."/>
            <person name="Chiniquy J."/>
            <person name="Barry K."/>
            <person name="Brewer H.M."/>
            <person name="Purvine S.O."/>
            <person name="Wright A.T."/>
            <person name="Boxma B."/>
            <person name="Van Alen T."/>
            <person name="Hackstein J.H."/>
            <person name="Baker S.E."/>
            <person name="Grigoriev I.V."/>
            <person name="O'Malley M.A."/>
        </authorList>
    </citation>
    <scope>NUCLEOTIDE SEQUENCE [LARGE SCALE GENOMIC DNA]</scope>
    <source>
        <strain evidence="2 3">G1</strain>
    </source>
</reference>
<organism evidence="2 3">
    <name type="scientific">Neocallimastix californiae</name>
    <dbReference type="NCBI Taxonomy" id="1754190"/>
    <lineage>
        <taxon>Eukaryota</taxon>
        <taxon>Fungi</taxon>
        <taxon>Fungi incertae sedis</taxon>
        <taxon>Chytridiomycota</taxon>
        <taxon>Chytridiomycota incertae sedis</taxon>
        <taxon>Neocallimastigomycetes</taxon>
        <taxon>Neocallimastigales</taxon>
        <taxon>Neocallimastigaceae</taxon>
        <taxon>Neocallimastix</taxon>
    </lineage>
</organism>